<dbReference type="Pfam" id="PF03583">
    <property type="entry name" value="LIP"/>
    <property type="match status" value="1"/>
</dbReference>
<evidence type="ECO:0008006" key="4">
    <source>
        <dbReference type="Google" id="ProtNLM"/>
    </source>
</evidence>
<protein>
    <recommendedName>
        <fullName evidence="4">Triacylglycerol lipase</fullName>
    </recommendedName>
</protein>
<accession>A0A642VDJ8</accession>
<dbReference type="OrthoDB" id="2373480at2759"/>
<dbReference type="SUPFAM" id="SSF53474">
    <property type="entry name" value="alpha/beta-Hydrolases"/>
    <property type="match status" value="1"/>
</dbReference>
<dbReference type="Gene3D" id="1.10.260.130">
    <property type="match status" value="1"/>
</dbReference>
<dbReference type="EMBL" id="SWFS01000034">
    <property type="protein sequence ID" value="KAA8917458.1"/>
    <property type="molecule type" value="Genomic_DNA"/>
</dbReference>
<evidence type="ECO:0000313" key="3">
    <source>
        <dbReference type="Proteomes" id="UP000761534"/>
    </source>
</evidence>
<dbReference type="PANTHER" id="PTHR34853:SF1">
    <property type="entry name" value="LIPASE 5"/>
    <property type="match status" value="1"/>
</dbReference>
<name>A0A642VDJ8_9ASCO</name>
<dbReference type="PANTHER" id="PTHR34853">
    <property type="match status" value="1"/>
</dbReference>
<reference evidence="2" key="1">
    <citation type="journal article" date="2019" name="G3 (Bethesda)">
        <title>Genome Assemblies of Two Rare Opportunistic Yeast Pathogens: Diutina rugosa (syn. Candida rugosa) and Trichomonascus ciferrii (syn. Candida ciferrii).</title>
        <authorList>
            <person name="Mixao V."/>
            <person name="Saus E."/>
            <person name="Hansen A.P."/>
            <person name="Lass-Florl C."/>
            <person name="Gabaldon T."/>
        </authorList>
    </citation>
    <scope>NUCLEOTIDE SEQUENCE</scope>
    <source>
        <strain evidence="2">CBS 4856</strain>
    </source>
</reference>
<comment type="similarity">
    <text evidence="1">Belongs to the AB hydrolase superfamily. Lipase family.</text>
</comment>
<feature type="chain" id="PRO_5025102345" description="Triacylglycerol lipase" evidence="1">
    <location>
        <begin position="23"/>
        <end position="423"/>
    </location>
</feature>
<dbReference type="InterPro" id="IPR029058">
    <property type="entry name" value="AB_hydrolase_fold"/>
</dbReference>
<dbReference type="GO" id="GO:0004806">
    <property type="term" value="F:triacylglycerol lipase activity"/>
    <property type="evidence" value="ECO:0007669"/>
    <property type="project" value="UniProtKB-UniRule"/>
</dbReference>
<evidence type="ECO:0000313" key="2">
    <source>
        <dbReference type="EMBL" id="KAA8917458.1"/>
    </source>
</evidence>
<dbReference type="AlphaFoldDB" id="A0A642VDJ8"/>
<evidence type="ECO:0000256" key="1">
    <source>
        <dbReference type="PIRNR" id="PIRNR029171"/>
    </source>
</evidence>
<keyword evidence="3" id="KW-1185">Reference proteome</keyword>
<gene>
    <name evidence="2" type="ORF">TRICI_000407</name>
</gene>
<dbReference type="PIRSF" id="PIRSF029171">
    <property type="entry name" value="Esterase_LipA"/>
    <property type="match status" value="1"/>
</dbReference>
<feature type="signal peptide" evidence="1">
    <location>
        <begin position="1"/>
        <end position="22"/>
    </location>
</feature>
<organism evidence="2 3">
    <name type="scientific">Trichomonascus ciferrii</name>
    <dbReference type="NCBI Taxonomy" id="44093"/>
    <lineage>
        <taxon>Eukaryota</taxon>
        <taxon>Fungi</taxon>
        <taxon>Dikarya</taxon>
        <taxon>Ascomycota</taxon>
        <taxon>Saccharomycotina</taxon>
        <taxon>Dipodascomycetes</taxon>
        <taxon>Dipodascales</taxon>
        <taxon>Trichomonascaceae</taxon>
        <taxon>Trichomonascus</taxon>
        <taxon>Trichomonascus ciferrii complex</taxon>
    </lineage>
</organism>
<dbReference type="InterPro" id="IPR005152">
    <property type="entry name" value="Lipase_secreted"/>
</dbReference>
<comment type="caution">
    <text evidence="2">The sequence shown here is derived from an EMBL/GenBank/DDBJ whole genome shotgun (WGS) entry which is preliminary data.</text>
</comment>
<dbReference type="VEuPathDB" id="FungiDB:TRICI_000407"/>
<dbReference type="GO" id="GO:0016042">
    <property type="term" value="P:lipid catabolic process"/>
    <property type="evidence" value="ECO:0007669"/>
    <property type="project" value="UniProtKB-UniRule"/>
</dbReference>
<sequence length="423" mass="46180">MRMQMRFLGSILGFLGIGGVVKDDLYEPPLGFELAEPGTILQSREVGQLPGLTNVQGVYQLLYRTADTFSNPEAAVTTVIVPKNTTNKVISYQIPEDAVADQCAPSRSLRVNVTDPAIQRILDFGHIVSTPDYEGLQNAFTAGIQAGQATLDSIRAVLASQDITGIPSNAKLGIWGYSGGSIASGWAAELHPTYAPELSVAGVAVGGYAVDPSAIIRLFNGTINAGLLPASLVGLSNEYPKVRELLDTQLKPELVDDFYYVSTHCVDEVTQHYAYQDVFKFFKDGGDILENEVLKKISNDITLGQHIPKVPLYIYQGIKDELVSCKSVDEIVKHYCRAGVSVEYCQNTHGDHMETEYDGIEFALHWLDTRLNSNHTPTGCSFKKANFSLGYIQNSDTSTAQESESKISLSISTLFTTLLSFFL</sequence>
<proteinExistence type="inferred from homology"/>
<dbReference type="Gene3D" id="3.40.50.1820">
    <property type="entry name" value="alpha/beta hydrolase"/>
    <property type="match status" value="1"/>
</dbReference>
<dbReference type="Proteomes" id="UP000761534">
    <property type="component" value="Unassembled WGS sequence"/>
</dbReference>
<keyword evidence="1" id="KW-0732">Signal</keyword>